<accession>A0A0P1I2S7</accession>
<sequence>MPPIDIVRALCASNLMAFVEAAFGILQPDAKFHAARYLRALCYQLERLERGEIRRLLIILPPRHLKSFCASVVFPVWVQGRNPSTKVITASYGASLAEDFSWQSRRLMDHDLTCAIFPNLEIDKKKATVSDLRTTLGGQRIATSVGGPMTGKGGKLFIVDDPSKAEDVFSEAHREKVWEWFSGSALMRLDQRKEARVAVVAQRLHPDDLPGRLIQTGLWEVLVLPVIEVRERKVAMPDGLVWTRRKGDILLPQHIDLEELNALRLEIGGTKFEAQYQQSPVPAGGNIVKPEWFATIPPSLRSSDYEAIIQSWDTASVPGESNDHSVCTTWGLIGNYIDLLDVHRQQYLQPDLLSEATKLRKKWRPNLLVVETVGAGCGVYDHLRRQAKKGVRSHTPKLSKDERMSIQSPKIEQGQVRLPASAPWKEVFLAEVAAFPNGKHDDQVDSMSQALRALDHTLHELRHCSRYKGRLGRVL</sequence>
<evidence type="ECO:0000259" key="2">
    <source>
        <dbReference type="Pfam" id="PF17289"/>
    </source>
</evidence>
<dbReference type="Proteomes" id="UP000051260">
    <property type="component" value="Unassembled WGS sequence"/>
</dbReference>
<dbReference type="RefSeq" id="WP_058280321.1">
    <property type="nucleotide sequence ID" value="NZ_CYUD01000001.1"/>
</dbReference>
<evidence type="ECO:0000256" key="1">
    <source>
        <dbReference type="ARBA" id="ARBA00022612"/>
    </source>
</evidence>
<keyword evidence="1" id="KW-1188">Viral release from host cell</keyword>
<reference evidence="4" key="1">
    <citation type="submission" date="2015-09" db="EMBL/GenBank/DDBJ databases">
        <authorList>
            <person name="Rodrigo-Torres L."/>
            <person name="Arahal D.R."/>
        </authorList>
    </citation>
    <scope>NUCLEOTIDE SEQUENCE [LARGE SCALE GENOMIC DNA]</scope>
    <source>
        <strain evidence="4">CECT 5091</strain>
    </source>
</reference>
<organism evidence="3 4">
    <name type="scientific">Ruegeria denitrificans</name>
    <dbReference type="NCBI Taxonomy" id="1715692"/>
    <lineage>
        <taxon>Bacteria</taxon>
        <taxon>Pseudomonadati</taxon>
        <taxon>Pseudomonadota</taxon>
        <taxon>Alphaproteobacteria</taxon>
        <taxon>Rhodobacterales</taxon>
        <taxon>Roseobacteraceae</taxon>
        <taxon>Ruegeria</taxon>
    </lineage>
</organism>
<dbReference type="NCBIfam" id="TIGR01630">
    <property type="entry name" value="psiM2_ORF9"/>
    <property type="match status" value="1"/>
</dbReference>
<feature type="domain" description="Terminase large subunit gp17-like C-terminal" evidence="2">
    <location>
        <begin position="311"/>
        <end position="452"/>
    </location>
</feature>
<keyword evidence="4" id="KW-1185">Reference proteome</keyword>
<dbReference type="STRING" id="1715692.RUE5091_00582"/>
<dbReference type="InterPro" id="IPR035421">
    <property type="entry name" value="Terminase_6C"/>
</dbReference>
<dbReference type="Pfam" id="PF17289">
    <property type="entry name" value="Terminase_6C"/>
    <property type="match status" value="1"/>
</dbReference>
<gene>
    <name evidence="3" type="ORF">RUE5091_00582</name>
</gene>
<evidence type="ECO:0000313" key="3">
    <source>
        <dbReference type="EMBL" id="CUJ87239.1"/>
    </source>
</evidence>
<name>A0A0P1I2S7_9RHOB</name>
<dbReference type="AlphaFoldDB" id="A0A0P1I2S7"/>
<dbReference type="Gene3D" id="3.30.420.240">
    <property type="match status" value="1"/>
</dbReference>
<protein>
    <submittedName>
        <fullName evidence="3">Transposase</fullName>
    </submittedName>
</protein>
<proteinExistence type="predicted"/>
<dbReference type="InterPro" id="IPR006517">
    <property type="entry name" value="Phage_terminase_lsu-like_C"/>
</dbReference>
<evidence type="ECO:0000313" key="4">
    <source>
        <dbReference type="Proteomes" id="UP000051260"/>
    </source>
</evidence>
<dbReference type="EMBL" id="CYUD01000001">
    <property type="protein sequence ID" value="CUJ87239.1"/>
    <property type="molecule type" value="Genomic_DNA"/>
</dbReference>